<dbReference type="Proteomes" id="UP001056429">
    <property type="component" value="Unassembled WGS sequence"/>
</dbReference>
<proteinExistence type="predicted"/>
<gene>
    <name evidence="2" type="ORF">KDK92_02530</name>
</gene>
<keyword evidence="3" id="KW-1185">Reference proteome</keyword>
<protein>
    <submittedName>
        <fullName evidence="2">Uncharacterized protein</fullName>
    </submittedName>
</protein>
<comment type="caution">
    <text evidence="2">The sequence shown here is derived from an EMBL/GenBank/DDBJ whole genome shotgun (WGS) entry which is preliminary data.</text>
</comment>
<organism evidence="2 3">
    <name type="scientific">Oceanirhabdus seepicola</name>
    <dbReference type="NCBI Taxonomy" id="2828781"/>
    <lineage>
        <taxon>Bacteria</taxon>
        <taxon>Bacillati</taxon>
        <taxon>Bacillota</taxon>
        <taxon>Clostridia</taxon>
        <taxon>Eubacteriales</taxon>
        <taxon>Clostridiaceae</taxon>
        <taxon>Oceanirhabdus</taxon>
    </lineage>
</organism>
<name>A0A9J6NXH5_9CLOT</name>
<keyword evidence="1" id="KW-1133">Transmembrane helix</keyword>
<reference evidence="2" key="1">
    <citation type="journal article" date="2021" name="mSystems">
        <title>Bacteria and Archaea Synergistically Convert Glycine Betaine to Biogenic Methane in the Formosa Cold Seep of the South China Sea.</title>
        <authorList>
            <person name="Li L."/>
            <person name="Zhang W."/>
            <person name="Zhang S."/>
            <person name="Song L."/>
            <person name="Sun Q."/>
            <person name="Zhang H."/>
            <person name="Xiang H."/>
            <person name="Dong X."/>
        </authorList>
    </citation>
    <scope>NUCLEOTIDE SEQUENCE</scope>
    <source>
        <strain evidence="2">ZWT</strain>
    </source>
</reference>
<reference evidence="2" key="2">
    <citation type="submission" date="2021-04" db="EMBL/GenBank/DDBJ databases">
        <authorList>
            <person name="Dong X."/>
        </authorList>
    </citation>
    <scope>NUCLEOTIDE SEQUENCE</scope>
    <source>
        <strain evidence="2">ZWT</strain>
    </source>
</reference>
<keyword evidence="1" id="KW-0472">Membrane</keyword>
<keyword evidence="1" id="KW-0812">Transmembrane</keyword>
<evidence type="ECO:0000313" key="3">
    <source>
        <dbReference type="Proteomes" id="UP001056429"/>
    </source>
</evidence>
<dbReference type="EMBL" id="JAGSOJ010000001">
    <property type="protein sequence ID" value="MCM1988601.1"/>
    <property type="molecule type" value="Genomic_DNA"/>
</dbReference>
<feature type="transmembrane region" description="Helical" evidence="1">
    <location>
        <begin position="12"/>
        <end position="29"/>
    </location>
</feature>
<dbReference type="RefSeq" id="WP_250857468.1">
    <property type="nucleotide sequence ID" value="NZ_JAGSOJ010000001.1"/>
</dbReference>
<evidence type="ECO:0000313" key="2">
    <source>
        <dbReference type="EMBL" id="MCM1988601.1"/>
    </source>
</evidence>
<dbReference type="AlphaFoldDB" id="A0A9J6NXH5"/>
<accession>A0A9J6NXH5</accession>
<sequence>MKHVFKAKKDKIIEIMVINCLLVIPGLYLKQPLLFLIPLGLLCLEYISSRNYIKLIMKAEIDMDGDQIDCNLVYDKINMKWKDIKHVKLERESRELLLILQSENETKAIPIDIFDKNQVWDELGKHIPNNIVEQAAIV</sequence>
<evidence type="ECO:0000256" key="1">
    <source>
        <dbReference type="SAM" id="Phobius"/>
    </source>
</evidence>